<dbReference type="InParanoid" id="T0RIL1"/>
<organism evidence="2 3">
    <name type="scientific">Saprolegnia diclina (strain VS20)</name>
    <dbReference type="NCBI Taxonomy" id="1156394"/>
    <lineage>
        <taxon>Eukaryota</taxon>
        <taxon>Sar</taxon>
        <taxon>Stramenopiles</taxon>
        <taxon>Oomycota</taxon>
        <taxon>Saprolegniomycetes</taxon>
        <taxon>Saprolegniales</taxon>
        <taxon>Saprolegniaceae</taxon>
        <taxon>Saprolegnia</taxon>
    </lineage>
</organism>
<dbReference type="Proteomes" id="UP000030762">
    <property type="component" value="Unassembled WGS sequence"/>
</dbReference>
<feature type="region of interest" description="Disordered" evidence="1">
    <location>
        <begin position="1"/>
        <end position="33"/>
    </location>
</feature>
<dbReference type="GeneID" id="19950672"/>
<name>T0RIL1_SAPDV</name>
<reference evidence="2 3" key="1">
    <citation type="submission" date="2012-04" db="EMBL/GenBank/DDBJ databases">
        <title>The Genome Sequence of Saprolegnia declina VS20.</title>
        <authorList>
            <consortium name="The Broad Institute Genome Sequencing Platform"/>
            <person name="Russ C."/>
            <person name="Nusbaum C."/>
            <person name="Tyler B."/>
            <person name="van West P."/>
            <person name="Dieguez-Uribeondo J."/>
            <person name="de Bruijn I."/>
            <person name="Tripathy S."/>
            <person name="Jiang R."/>
            <person name="Young S.K."/>
            <person name="Zeng Q."/>
            <person name="Gargeya S."/>
            <person name="Fitzgerald M."/>
            <person name="Haas B."/>
            <person name="Abouelleil A."/>
            <person name="Alvarado L."/>
            <person name="Arachchi H.M."/>
            <person name="Berlin A."/>
            <person name="Chapman S.B."/>
            <person name="Goldberg J."/>
            <person name="Griggs A."/>
            <person name="Gujja S."/>
            <person name="Hansen M."/>
            <person name="Howarth C."/>
            <person name="Imamovic A."/>
            <person name="Larimer J."/>
            <person name="McCowen C."/>
            <person name="Montmayeur A."/>
            <person name="Murphy C."/>
            <person name="Neiman D."/>
            <person name="Pearson M."/>
            <person name="Priest M."/>
            <person name="Roberts A."/>
            <person name="Saif S."/>
            <person name="Shea T."/>
            <person name="Sisk P."/>
            <person name="Sykes S."/>
            <person name="Wortman J."/>
            <person name="Nusbaum C."/>
            <person name="Birren B."/>
        </authorList>
    </citation>
    <scope>NUCLEOTIDE SEQUENCE [LARGE SCALE GENOMIC DNA]</scope>
    <source>
        <strain evidence="2 3">VS20</strain>
    </source>
</reference>
<dbReference type="VEuPathDB" id="FungiDB:SDRG_09945"/>
<dbReference type="EMBL" id="JH767164">
    <property type="protein sequence ID" value="EQC32193.1"/>
    <property type="molecule type" value="Genomic_DNA"/>
</dbReference>
<gene>
    <name evidence="2" type="ORF">SDRG_09945</name>
</gene>
<protein>
    <submittedName>
        <fullName evidence="2">Uncharacterized protein</fullName>
    </submittedName>
</protein>
<sequence>MRQLIRLDRRLPRLRVHDPSEASGQKPTTEPARAQLLGDAHRTAAKLTGNEPAQLRPVTEMQRQWRPLGACANDRLRCGRDVTLSDAAVSKNERRSSFK</sequence>
<proteinExistence type="predicted"/>
<evidence type="ECO:0000313" key="3">
    <source>
        <dbReference type="Proteomes" id="UP000030762"/>
    </source>
</evidence>
<dbReference type="RefSeq" id="XP_008614134.1">
    <property type="nucleotide sequence ID" value="XM_008615912.1"/>
</dbReference>
<accession>T0RIL1</accession>
<evidence type="ECO:0000256" key="1">
    <source>
        <dbReference type="SAM" id="MobiDB-lite"/>
    </source>
</evidence>
<evidence type="ECO:0000313" key="2">
    <source>
        <dbReference type="EMBL" id="EQC32193.1"/>
    </source>
</evidence>
<dbReference type="AlphaFoldDB" id="T0RIL1"/>
<keyword evidence="3" id="KW-1185">Reference proteome</keyword>
<feature type="compositionally biased region" description="Basic and acidic residues" evidence="1">
    <location>
        <begin position="1"/>
        <end position="20"/>
    </location>
</feature>